<feature type="compositionally biased region" description="Basic and acidic residues" evidence="1">
    <location>
        <begin position="124"/>
        <end position="133"/>
    </location>
</feature>
<comment type="caution">
    <text evidence="2">The sequence shown here is derived from an EMBL/GenBank/DDBJ whole genome shotgun (WGS) entry which is preliminary data.</text>
</comment>
<accession>A0A8T3CF31</accession>
<organism evidence="2 3">
    <name type="scientific">Albula goreensis</name>
    <dbReference type="NCBI Taxonomy" id="1534307"/>
    <lineage>
        <taxon>Eukaryota</taxon>
        <taxon>Metazoa</taxon>
        <taxon>Chordata</taxon>
        <taxon>Craniata</taxon>
        <taxon>Vertebrata</taxon>
        <taxon>Euteleostomi</taxon>
        <taxon>Actinopterygii</taxon>
        <taxon>Neopterygii</taxon>
        <taxon>Teleostei</taxon>
        <taxon>Albuliformes</taxon>
        <taxon>Albulidae</taxon>
        <taxon>Albula</taxon>
    </lineage>
</organism>
<proteinExistence type="predicted"/>
<dbReference type="AlphaFoldDB" id="A0A8T3CF31"/>
<evidence type="ECO:0000313" key="2">
    <source>
        <dbReference type="EMBL" id="KAI1882480.1"/>
    </source>
</evidence>
<dbReference type="Proteomes" id="UP000829720">
    <property type="component" value="Unassembled WGS sequence"/>
</dbReference>
<gene>
    <name evidence="2" type="ORF">AGOR_G00251200</name>
</gene>
<name>A0A8T3CF31_9TELE</name>
<sequence length="338" mass="38943">MCPCKGLSILHVTHCLFSITSSSIFFFADITPSLNSTLDTSNAVTPLPTERMKRKLLDFENEGVKRARVNYPQSDEEDITAMPEQFISYNDDVDGNFTEKGNELKEPVVVKGKPEDNQDGTESAGREKKKTEEPSAVTPMALPPLTQIKEEVNTNTEMDNAVRVKEEEVEEERNEGSSLEEGPTRFGIGNEKPQQLLLEERDQNNEEVQPFSMNGDQDGMIMEAVTQERDHHRMEMEITSEERDQFNKEVQPISRDQDQYSMDVETIILERDRYREQVNQLTSKLKKFEELLSKNNKERDELKVKCERLQKELENVKRETQGRALQNGQHTEHSKVKM</sequence>
<feature type="region of interest" description="Disordered" evidence="1">
    <location>
        <begin position="158"/>
        <end position="194"/>
    </location>
</feature>
<feature type="region of interest" description="Disordered" evidence="1">
    <location>
        <begin position="98"/>
        <end position="136"/>
    </location>
</feature>
<dbReference type="EMBL" id="JAERUA010000025">
    <property type="protein sequence ID" value="KAI1882480.1"/>
    <property type="molecule type" value="Genomic_DNA"/>
</dbReference>
<reference evidence="2" key="1">
    <citation type="submission" date="2021-01" db="EMBL/GenBank/DDBJ databases">
        <authorList>
            <person name="Zahm M."/>
            <person name="Roques C."/>
            <person name="Cabau C."/>
            <person name="Klopp C."/>
            <person name="Donnadieu C."/>
            <person name="Jouanno E."/>
            <person name="Lampietro C."/>
            <person name="Louis A."/>
            <person name="Herpin A."/>
            <person name="Echchiki A."/>
            <person name="Berthelot C."/>
            <person name="Parey E."/>
            <person name="Roest-Crollius H."/>
            <person name="Braasch I."/>
            <person name="Postlethwait J."/>
            <person name="Bobe J."/>
            <person name="Montfort J."/>
            <person name="Bouchez O."/>
            <person name="Begum T."/>
            <person name="Mejri S."/>
            <person name="Adams A."/>
            <person name="Chen W.-J."/>
            <person name="Guiguen Y."/>
        </authorList>
    </citation>
    <scope>NUCLEOTIDE SEQUENCE</scope>
    <source>
        <tissue evidence="2">Blood</tissue>
    </source>
</reference>
<feature type="compositionally biased region" description="Basic and acidic residues" evidence="1">
    <location>
        <begin position="100"/>
        <end position="116"/>
    </location>
</feature>
<feature type="region of interest" description="Disordered" evidence="1">
    <location>
        <begin position="315"/>
        <end position="338"/>
    </location>
</feature>
<evidence type="ECO:0000256" key="1">
    <source>
        <dbReference type="SAM" id="MobiDB-lite"/>
    </source>
</evidence>
<protein>
    <submittedName>
        <fullName evidence="2">Uncharacterized protein</fullName>
    </submittedName>
</protein>
<evidence type="ECO:0000313" key="3">
    <source>
        <dbReference type="Proteomes" id="UP000829720"/>
    </source>
</evidence>
<keyword evidence="3" id="KW-1185">Reference proteome</keyword>